<dbReference type="RefSeq" id="WP_213098662.1">
    <property type="nucleotide sequence ID" value="NZ_JAGYPN010000002.1"/>
</dbReference>
<dbReference type="AlphaFoldDB" id="A0A942UN15"/>
<feature type="domain" description="NERD" evidence="1">
    <location>
        <begin position="41"/>
        <end position="156"/>
    </location>
</feature>
<gene>
    <name evidence="2" type="ORF">KHA91_13015</name>
</gene>
<evidence type="ECO:0000259" key="1">
    <source>
        <dbReference type="PROSITE" id="PS50965"/>
    </source>
</evidence>
<dbReference type="Proteomes" id="UP000676456">
    <property type="component" value="Unassembled WGS sequence"/>
</dbReference>
<reference evidence="2 3" key="1">
    <citation type="submission" date="2021-05" db="EMBL/GenBank/DDBJ databases">
        <title>Novel Bacillus species.</title>
        <authorList>
            <person name="Liu G."/>
        </authorList>
    </citation>
    <scope>NUCLEOTIDE SEQUENCE [LARGE SCALE GENOMIC DNA]</scope>
    <source>
        <strain evidence="2 3">FJAT-49682</strain>
    </source>
</reference>
<evidence type="ECO:0000313" key="3">
    <source>
        <dbReference type="Proteomes" id="UP000676456"/>
    </source>
</evidence>
<protein>
    <submittedName>
        <fullName evidence="2">NERD domain-containing protein</fullName>
    </submittedName>
</protein>
<dbReference type="Pfam" id="PF08378">
    <property type="entry name" value="NERD"/>
    <property type="match status" value="1"/>
</dbReference>
<evidence type="ECO:0000313" key="2">
    <source>
        <dbReference type="EMBL" id="MBS4223670.1"/>
    </source>
</evidence>
<proteinExistence type="predicted"/>
<dbReference type="InterPro" id="IPR011528">
    <property type="entry name" value="NERD"/>
</dbReference>
<dbReference type="PROSITE" id="PS50965">
    <property type="entry name" value="NERD"/>
    <property type="match status" value="1"/>
</dbReference>
<accession>A0A942UN15</accession>
<sequence length="328" mass="38048">MIKKMREMPVIILKLEALLRRLSLKHQRRKSIEEELAMRYAGFRGEQALDYHIAQIPQKNHFIFQDLRLPLSKDSFFQIDILLLSQQYFIILEAKNIAGTIFIDQNQLLRTLDEKEDSYPNPIQQVENQQYNLDELIENHCKIKLPITSFVAMTNPSSIIKPNPQYSAVAKKVIRPAAIRQRFGAVNYSYQKELIEKIELQKLSRLLIGMHTPSDPDILKQFQIGKGEILTGIYCDQCNNLSMTKRQRVWECTICSYTSKNAHIQALIDYRLLIGSTISCKQCSSFFQISSSISSKLLRSLNLNFFGEGKNRAYKLELEDLQKLIKNK</sequence>
<organism evidence="2 3">
    <name type="scientific">Lederbergia citrea</name>
    <dbReference type="NCBI Taxonomy" id="2833581"/>
    <lineage>
        <taxon>Bacteria</taxon>
        <taxon>Bacillati</taxon>
        <taxon>Bacillota</taxon>
        <taxon>Bacilli</taxon>
        <taxon>Bacillales</taxon>
        <taxon>Bacillaceae</taxon>
        <taxon>Lederbergia</taxon>
    </lineage>
</organism>
<comment type="caution">
    <text evidence="2">The sequence shown here is derived from an EMBL/GenBank/DDBJ whole genome shotgun (WGS) entry which is preliminary data.</text>
</comment>
<keyword evidence="3" id="KW-1185">Reference proteome</keyword>
<name>A0A942UN15_9BACI</name>
<dbReference type="EMBL" id="JAGYPN010000002">
    <property type="protein sequence ID" value="MBS4223670.1"/>
    <property type="molecule type" value="Genomic_DNA"/>
</dbReference>